<dbReference type="STRING" id="74348.SAMN04488523_11366"/>
<sequence length="475" mass="52671">MSKKTLNHSNLEALGAEQLAALLMEVSTGSADIKRRLRLELSHRLGAAELAHDVRKRLASIRKSTSFVGWRKRKALIKDLSTQVAMIVEKIAPDDPTLAVDLLWQFTEIAPSVYGRVDDSKGDVGDVFRAAIMQLEHIAPRAQLEPEALADRVWGALQDNAHGEWDGIISLLGPSLGTIGLARLTAHIETYAAPPRKGGSQDHEAIKFLRELRGGSRYAAERKARMVKSWLQEIATAAGDTTAYILQYSDAELKRKDIAAEVAFLLLEQSRAEEALTLLSNAQQDQRAVGQEAWDAAYIACLDALGRTQDAQTHRWACFLATLNQTHLRDHLKGLADFDDVEAEDRAKKHVLQFADVASALSFCLGWPDLLTAAQLIEARANEFDGQDEALLTSAAEVLRTRQPLAAVILLRSMIDFALGQGRSSRYDRAADHLADCAILDAEITDYRSFPTHARYLELLRAKFDRKSTFWAKVR</sequence>
<dbReference type="EMBL" id="FOMW01000013">
    <property type="protein sequence ID" value="SFE96345.1"/>
    <property type="molecule type" value="Genomic_DNA"/>
</dbReference>
<keyword evidence="2" id="KW-1185">Reference proteome</keyword>
<dbReference type="Proteomes" id="UP000198977">
    <property type="component" value="Unassembled WGS sequence"/>
</dbReference>
<reference evidence="2" key="1">
    <citation type="submission" date="2016-10" db="EMBL/GenBank/DDBJ databases">
        <authorList>
            <person name="Varghese N."/>
            <person name="Submissions S."/>
        </authorList>
    </citation>
    <scope>NUCLEOTIDE SEQUENCE [LARGE SCALE GENOMIC DNA]</scope>
    <source>
        <strain evidence="2">DSM 11443</strain>
    </source>
</reference>
<dbReference type="AlphaFoldDB" id="A0A1I2EU28"/>
<accession>A0A1I2EU28</accession>
<evidence type="ECO:0000313" key="1">
    <source>
        <dbReference type="EMBL" id="SFE96345.1"/>
    </source>
</evidence>
<dbReference type="Pfam" id="PF21810">
    <property type="entry name" value="DUF6880"/>
    <property type="match status" value="1"/>
</dbReference>
<dbReference type="InterPro" id="IPR049245">
    <property type="entry name" value="DUF6880"/>
</dbReference>
<proteinExistence type="predicted"/>
<gene>
    <name evidence="1" type="ORF">SAMN04488523_11366</name>
</gene>
<name>A0A1I2EU28_9RHOB</name>
<organism evidence="1 2">
    <name type="scientific">Sulfitobacter brevis</name>
    <dbReference type="NCBI Taxonomy" id="74348"/>
    <lineage>
        <taxon>Bacteria</taxon>
        <taxon>Pseudomonadati</taxon>
        <taxon>Pseudomonadota</taxon>
        <taxon>Alphaproteobacteria</taxon>
        <taxon>Rhodobacterales</taxon>
        <taxon>Roseobacteraceae</taxon>
        <taxon>Sulfitobacter</taxon>
    </lineage>
</organism>
<dbReference type="OrthoDB" id="7183688at2"/>
<dbReference type="RefSeq" id="WP_093924953.1">
    <property type="nucleotide sequence ID" value="NZ_FOMW01000013.1"/>
</dbReference>
<evidence type="ECO:0000313" key="2">
    <source>
        <dbReference type="Proteomes" id="UP000198977"/>
    </source>
</evidence>
<protein>
    <submittedName>
        <fullName evidence="1">Uncharacterized protein</fullName>
    </submittedName>
</protein>